<dbReference type="GO" id="GO:0006950">
    <property type="term" value="P:response to stress"/>
    <property type="evidence" value="ECO:0007669"/>
    <property type="project" value="UniProtKB-ARBA"/>
</dbReference>
<comment type="function">
    <text evidence="2">Involved in the storage or transport of lipids necessary for membrane maintenance under stressful conditions. Displays a binding preference for lysophospholipids.</text>
</comment>
<evidence type="ECO:0000256" key="2">
    <source>
        <dbReference type="PIRNR" id="PIRNR036893"/>
    </source>
</evidence>
<comment type="subunit">
    <text evidence="2">Homodimer.</text>
</comment>
<sequence>MRIRTIATGLAALAALSAASRAIMTRVPRGIEPVTGFDARLYMGRWYEIARLNHRFERGMSDVTADYALNADGSVRVINSGVRNGRRKSVEGTARFKGSPDVASLAVSFFPGFPGGYHVFALDEGYQWAMISGPDRGYLWILARQPGMEEELYRQLVGIAVDRGFQVEGLIRVEHGTGGPPARSGASFKGNRSSSSGEQ</sequence>
<evidence type="ECO:0000259" key="4">
    <source>
        <dbReference type="Pfam" id="PF08212"/>
    </source>
</evidence>
<dbReference type="InterPro" id="IPR047202">
    <property type="entry name" value="Lipocalin_Blc-like_dom"/>
</dbReference>
<dbReference type="InterPro" id="IPR002446">
    <property type="entry name" value="Lipocalin_bac"/>
</dbReference>
<keyword evidence="6" id="KW-1185">Reference proteome</keyword>
<organism evidence="5 6">
    <name type="scientific">Paracoccus chinensis</name>
    <dbReference type="NCBI Taxonomy" id="525640"/>
    <lineage>
        <taxon>Bacteria</taxon>
        <taxon>Pseudomonadati</taxon>
        <taxon>Pseudomonadota</taxon>
        <taxon>Alphaproteobacteria</taxon>
        <taxon>Rhodobacterales</taxon>
        <taxon>Paracoccaceae</taxon>
        <taxon>Paracoccus</taxon>
    </lineage>
</organism>
<dbReference type="STRING" id="525640.SAMN04487971_111102"/>
<protein>
    <recommendedName>
        <fullName evidence="2">Outer membrane lipoprotein Blc</fullName>
    </recommendedName>
</protein>
<gene>
    <name evidence="5" type="ORF">SAMN04487971_111102</name>
</gene>
<dbReference type="PANTHER" id="PTHR10612">
    <property type="entry name" value="APOLIPOPROTEIN D"/>
    <property type="match status" value="1"/>
</dbReference>
<dbReference type="PANTHER" id="PTHR10612:SF34">
    <property type="entry name" value="APOLIPOPROTEIN D"/>
    <property type="match status" value="1"/>
</dbReference>
<dbReference type="InterPro" id="IPR022271">
    <property type="entry name" value="Lipocalin_ApoD"/>
</dbReference>
<keyword evidence="2" id="KW-0998">Cell outer membrane</keyword>
<keyword evidence="2" id="KW-0732">Signal</keyword>
<name>A0A1G9KFA6_9RHOB</name>
<keyword evidence="2 5" id="KW-0449">Lipoprotein</keyword>
<dbReference type="AlphaFoldDB" id="A0A1G9KFA6"/>
<dbReference type="Pfam" id="PF08212">
    <property type="entry name" value="Lipocalin_2"/>
    <property type="match status" value="1"/>
</dbReference>
<evidence type="ECO:0000256" key="3">
    <source>
        <dbReference type="SAM" id="MobiDB-lite"/>
    </source>
</evidence>
<feature type="domain" description="Lipocalin/cytosolic fatty-acid binding" evidence="4">
    <location>
        <begin position="38"/>
        <end position="174"/>
    </location>
</feature>
<evidence type="ECO:0000313" key="5">
    <source>
        <dbReference type="EMBL" id="SDL48053.1"/>
    </source>
</evidence>
<feature type="region of interest" description="Disordered" evidence="3">
    <location>
        <begin position="175"/>
        <end position="199"/>
    </location>
</feature>
<dbReference type="GO" id="GO:0008289">
    <property type="term" value="F:lipid binding"/>
    <property type="evidence" value="ECO:0007669"/>
    <property type="project" value="UniProtKB-UniRule"/>
</dbReference>
<dbReference type="PIRSF" id="PIRSF036893">
    <property type="entry name" value="Lipocalin_ApoD"/>
    <property type="match status" value="1"/>
</dbReference>
<reference evidence="6" key="1">
    <citation type="submission" date="2016-10" db="EMBL/GenBank/DDBJ databases">
        <authorList>
            <person name="Varghese N."/>
            <person name="Submissions S."/>
        </authorList>
    </citation>
    <scope>NUCLEOTIDE SEQUENCE [LARGE SCALE GENOMIC DNA]</scope>
    <source>
        <strain evidence="6">CGMCC 1.7655</strain>
    </source>
</reference>
<feature type="signal peptide" evidence="2">
    <location>
        <begin position="1"/>
        <end position="22"/>
    </location>
</feature>
<keyword evidence="2" id="KW-0472">Membrane</keyword>
<feature type="chain" id="PRO_5013437139" description="Outer membrane lipoprotein Blc" evidence="2">
    <location>
        <begin position="23"/>
        <end position="199"/>
    </location>
</feature>
<feature type="compositionally biased region" description="Polar residues" evidence="3">
    <location>
        <begin position="190"/>
        <end position="199"/>
    </location>
</feature>
<dbReference type="PRINTS" id="PR01171">
    <property type="entry name" value="BCTLIPOCALIN"/>
</dbReference>
<dbReference type="Proteomes" id="UP000199555">
    <property type="component" value="Unassembled WGS sequence"/>
</dbReference>
<dbReference type="EMBL" id="FNGE01000011">
    <property type="protein sequence ID" value="SDL48053.1"/>
    <property type="molecule type" value="Genomic_DNA"/>
</dbReference>
<keyword evidence="2" id="KW-0446">Lipid-binding</keyword>
<dbReference type="Gene3D" id="2.40.128.20">
    <property type="match status" value="1"/>
</dbReference>
<comment type="subcellular location">
    <subcellularLocation>
        <location evidence="2">Cell outer membrane</location>
    </subcellularLocation>
</comment>
<dbReference type="CDD" id="cd19438">
    <property type="entry name" value="lipocalin_Blc-like"/>
    <property type="match status" value="1"/>
</dbReference>
<evidence type="ECO:0000313" key="6">
    <source>
        <dbReference type="Proteomes" id="UP000199555"/>
    </source>
</evidence>
<dbReference type="SUPFAM" id="SSF50814">
    <property type="entry name" value="Lipocalins"/>
    <property type="match status" value="1"/>
</dbReference>
<dbReference type="GO" id="GO:0009279">
    <property type="term" value="C:cell outer membrane"/>
    <property type="evidence" value="ECO:0007669"/>
    <property type="project" value="UniProtKB-SubCell"/>
</dbReference>
<dbReference type="RefSeq" id="WP_217629726.1">
    <property type="nucleotide sequence ID" value="NZ_FNGE01000011.1"/>
</dbReference>
<proteinExistence type="inferred from homology"/>
<comment type="similarity">
    <text evidence="1 2">Belongs to the calycin superfamily. Lipocalin family.</text>
</comment>
<dbReference type="InterPro" id="IPR012674">
    <property type="entry name" value="Calycin"/>
</dbReference>
<dbReference type="InterPro" id="IPR000566">
    <property type="entry name" value="Lipocln_cytosolic_FA-bd_dom"/>
</dbReference>
<accession>A0A1G9KFA6</accession>
<evidence type="ECO:0000256" key="1">
    <source>
        <dbReference type="ARBA" id="ARBA00006889"/>
    </source>
</evidence>